<reference evidence="2 3" key="1">
    <citation type="submission" date="2015-09" db="EMBL/GenBank/DDBJ databases">
        <title>Trachymyrmex cornetzi WGS genome.</title>
        <authorList>
            <person name="Nygaard S."/>
            <person name="Hu H."/>
            <person name="Boomsma J."/>
            <person name="Zhang G."/>
        </authorList>
    </citation>
    <scope>NUCLEOTIDE SEQUENCE [LARGE SCALE GENOMIC DNA]</scope>
    <source>
        <strain evidence="2">Tcor2-1</strain>
        <tissue evidence="2">Whole body</tissue>
    </source>
</reference>
<evidence type="ECO:0000313" key="3">
    <source>
        <dbReference type="Proteomes" id="UP000078492"/>
    </source>
</evidence>
<sequence length="77" mass="8736">MIKLLLTIPAISCTVERSFSALRRLKTYLRPTMLSILLNSTAVLHIHSDVVQNLHNLKAIIDEFISRNKIRSSTFAT</sequence>
<dbReference type="Pfam" id="PF05699">
    <property type="entry name" value="Dimer_Tnp_hAT"/>
    <property type="match status" value="1"/>
</dbReference>
<evidence type="ECO:0000259" key="1">
    <source>
        <dbReference type="Pfam" id="PF05699"/>
    </source>
</evidence>
<dbReference type="PANTHER" id="PTHR45749">
    <property type="match status" value="1"/>
</dbReference>
<dbReference type="EMBL" id="KQ980916">
    <property type="protein sequence ID" value="KYN11450.1"/>
    <property type="molecule type" value="Genomic_DNA"/>
</dbReference>
<dbReference type="STRING" id="471704.A0A151IV90"/>
<feature type="domain" description="HAT C-terminal dimerisation" evidence="1">
    <location>
        <begin position="1"/>
        <end position="39"/>
    </location>
</feature>
<dbReference type="AlphaFoldDB" id="A0A151IV90"/>
<proteinExistence type="predicted"/>
<dbReference type="PANTHER" id="PTHR45749:SF21">
    <property type="entry name" value="DUF4371 DOMAIN-CONTAINING PROTEIN"/>
    <property type="match status" value="1"/>
</dbReference>
<evidence type="ECO:0000313" key="2">
    <source>
        <dbReference type="EMBL" id="KYN11450.1"/>
    </source>
</evidence>
<organism evidence="2 3">
    <name type="scientific">Trachymyrmex cornetzi</name>
    <dbReference type="NCBI Taxonomy" id="471704"/>
    <lineage>
        <taxon>Eukaryota</taxon>
        <taxon>Metazoa</taxon>
        <taxon>Ecdysozoa</taxon>
        <taxon>Arthropoda</taxon>
        <taxon>Hexapoda</taxon>
        <taxon>Insecta</taxon>
        <taxon>Pterygota</taxon>
        <taxon>Neoptera</taxon>
        <taxon>Endopterygota</taxon>
        <taxon>Hymenoptera</taxon>
        <taxon>Apocrita</taxon>
        <taxon>Aculeata</taxon>
        <taxon>Formicoidea</taxon>
        <taxon>Formicidae</taxon>
        <taxon>Myrmicinae</taxon>
        <taxon>Trachymyrmex</taxon>
    </lineage>
</organism>
<gene>
    <name evidence="2" type="ORF">ALC57_16399</name>
</gene>
<dbReference type="GO" id="GO:0046983">
    <property type="term" value="F:protein dimerization activity"/>
    <property type="evidence" value="ECO:0007669"/>
    <property type="project" value="InterPro"/>
</dbReference>
<dbReference type="InterPro" id="IPR008906">
    <property type="entry name" value="HATC_C_dom"/>
</dbReference>
<dbReference type="Proteomes" id="UP000078492">
    <property type="component" value="Unassembled WGS sequence"/>
</dbReference>
<name>A0A151IV90_9HYME</name>
<protein>
    <recommendedName>
        <fullName evidence="1">HAT C-terminal dimerisation domain-containing protein</fullName>
    </recommendedName>
</protein>
<keyword evidence="3" id="KW-1185">Reference proteome</keyword>
<accession>A0A151IV90</accession>